<dbReference type="PANTHER" id="PTHR10196">
    <property type="entry name" value="SUGAR KINASE"/>
    <property type="match status" value="1"/>
</dbReference>
<evidence type="ECO:0000256" key="4">
    <source>
        <dbReference type="ARBA" id="ARBA00022777"/>
    </source>
</evidence>
<dbReference type="InterPro" id="IPR000577">
    <property type="entry name" value="Carb_kinase_FGGY"/>
</dbReference>
<dbReference type="GO" id="GO:0005524">
    <property type="term" value="F:ATP binding"/>
    <property type="evidence" value="ECO:0007669"/>
    <property type="project" value="UniProtKB-KW"/>
</dbReference>
<dbReference type="PROSITE" id="PS00445">
    <property type="entry name" value="FGGY_KINASES_2"/>
    <property type="match status" value="1"/>
</dbReference>
<accession>A0A6J6ESD1</accession>
<dbReference type="PIRSF" id="PIRSF000538">
    <property type="entry name" value="GlpK"/>
    <property type="match status" value="1"/>
</dbReference>
<evidence type="ECO:0000259" key="8">
    <source>
        <dbReference type="Pfam" id="PF02782"/>
    </source>
</evidence>
<evidence type="ECO:0000259" key="7">
    <source>
        <dbReference type="Pfam" id="PF00370"/>
    </source>
</evidence>
<dbReference type="InterPro" id="IPR018484">
    <property type="entry name" value="FGGY_N"/>
</dbReference>
<feature type="domain" description="Carbohydrate kinase FGGY C-terminal" evidence="8">
    <location>
        <begin position="241"/>
        <end position="432"/>
    </location>
</feature>
<dbReference type="SUPFAM" id="SSF53067">
    <property type="entry name" value="Actin-like ATPase domain"/>
    <property type="match status" value="2"/>
</dbReference>
<evidence type="ECO:0000256" key="1">
    <source>
        <dbReference type="ARBA" id="ARBA00009156"/>
    </source>
</evidence>
<proteinExistence type="inferred from homology"/>
<keyword evidence="4" id="KW-0418">Kinase</keyword>
<dbReference type="Gene3D" id="3.30.420.40">
    <property type="match status" value="2"/>
</dbReference>
<keyword evidence="2" id="KW-0808">Transferase</keyword>
<dbReference type="PANTHER" id="PTHR10196:SF69">
    <property type="entry name" value="GLYCEROL KINASE"/>
    <property type="match status" value="1"/>
</dbReference>
<dbReference type="Pfam" id="PF00370">
    <property type="entry name" value="FGGY_N"/>
    <property type="match status" value="1"/>
</dbReference>
<evidence type="ECO:0000313" key="9">
    <source>
        <dbReference type="EMBL" id="CAB4575658.1"/>
    </source>
</evidence>
<gene>
    <name evidence="9" type="ORF">UFOPK1493_02694</name>
</gene>
<dbReference type="GO" id="GO:0019563">
    <property type="term" value="P:glycerol catabolic process"/>
    <property type="evidence" value="ECO:0007669"/>
    <property type="project" value="TreeGrafter"/>
</dbReference>
<evidence type="ECO:0000256" key="5">
    <source>
        <dbReference type="ARBA" id="ARBA00022840"/>
    </source>
</evidence>
<dbReference type="GO" id="GO:0005829">
    <property type="term" value="C:cytosol"/>
    <property type="evidence" value="ECO:0007669"/>
    <property type="project" value="TreeGrafter"/>
</dbReference>
<dbReference type="GO" id="GO:0004370">
    <property type="term" value="F:glycerol kinase activity"/>
    <property type="evidence" value="ECO:0007669"/>
    <property type="project" value="TreeGrafter"/>
</dbReference>
<comment type="similarity">
    <text evidence="1">Belongs to the FGGY kinase family.</text>
</comment>
<organism evidence="9">
    <name type="scientific">freshwater metagenome</name>
    <dbReference type="NCBI Taxonomy" id="449393"/>
    <lineage>
        <taxon>unclassified sequences</taxon>
        <taxon>metagenomes</taxon>
        <taxon>ecological metagenomes</taxon>
    </lineage>
</organism>
<dbReference type="InterPro" id="IPR018485">
    <property type="entry name" value="FGGY_C"/>
</dbReference>
<protein>
    <recommendedName>
        <fullName evidence="6">ATP:glycerol 3-phosphotransferase</fullName>
    </recommendedName>
</protein>
<evidence type="ECO:0000256" key="6">
    <source>
        <dbReference type="ARBA" id="ARBA00043149"/>
    </source>
</evidence>
<reference evidence="9" key="1">
    <citation type="submission" date="2020-05" db="EMBL/GenBank/DDBJ databases">
        <authorList>
            <person name="Chiriac C."/>
            <person name="Salcher M."/>
            <person name="Ghai R."/>
            <person name="Kavagutti S V."/>
        </authorList>
    </citation>
    <scope>NUCLEOTIDE SEQUENCE</scope>
</reference>
<dbReference type="AlphaFoldDB" id="A0A6J6ESD1"/>
<feature type="domain" description="Carbohydrate kinase FGGY N-terminal" evidence="7">
    <location>
        <begin position="3"/>
        <end position="205"/>
    </location>
</feature>
<keyword evidence="3" id="KW-0547">Nucleotide-binding</keyword>
<evidence type="ECO:0000256" key="2">
    <source>
        <dbReference type="ARBA" id="ARBA00022679"/>
    </source>
</evidence>
<dbReference type="InterPro" id="IPR018483">
    <property type="entry name" value="Carb_kinase_FGGY_CS"/>
</dbReference>
<evidence type="ECO:0000256" key="3">
    <source>
        <dbReference type="ARBA" id="ARBA00022741"/>
    </source>
</evidence>
<dbReference type="Pfam" id="PF02782">
    <property type="entry name" value="FGGY_C"/>
    <property type="match status" value="1"/>
</dbReference>
<dbReference type="InterPro" id="IPR043129">
    <property type="entry name" value="ATPase_NBD"/>
</dbReference>
<name>A0A6J6ESD1_9ZZZZ</name>
<sequence>MSVLVIDIGTTGVRAAVMHGDGSLDGVRYRRLPPSTPFPGLVEFDPVELSTAAIALAEEALAAHGGGVGGVGITTQRASTVVWDRATGEPVAPGLGWQDLRTVVACITAKAEHGLALAPNQSATKVAAILDQVDPDRSRDLCFGTVDTWLAWQLTGGAVHVTDRSNAAVTGMLLPDASDWNDRVLTALGIPRRMLPSLVDTSGAIAPASVLTGAPVLCALVGDQQGSLVGQSCVRPGDTKITFGTGGMLDTFVGPGSPASAARSEHGTFPIVAWGRDGEAVWGVEGIMLSAGTNVEWLQHDLGIIDSPADSDTVARSCDSTDGVVYVPALLGLGTPYWDYGARGTMLGLTRGTERPHVVRAVLEGIAHRGADLVEAAEADTGRRIEVLRVDGGMSRNPTFVQALADVTARPVEIAPVADATTMGAGYLAGLATGEWSSFDDIAACWRPAARIEPAPDGGTAPSRDRWREAVTRAGSWIPDLSALDF</sequence>
<keyword evidence="5" id="KW-0067">ATP-binding</keyword>
<dbReference type="EMBL" id="CAEZSR010000119">
    <property type="protein sequence ID" value="CAB4575658.1"/>
    <property type="molecule type" value="Genomic_DNA"/>
</dbReference>